<evidence type="ECO:0000259" key="10">
    <source>
        <dbReference type="Pfam" id="PF02014"/>
    </source>
</evidence>
<organism evidence="11 12">
    <name type="scientific">Apteryx mantelli</name>
    <name type="common">North Island brown kiwi</name>
    <dbReference type="NCBI Taxonomy" id="2696672"/>
    <lineage>
        <taxon>Eukaryota</taxon>
        <taxon>Metazoa</taxon>
        <taxon>Chordata</taxon>
        <taxon>Craniata</taxon>
        <taxon>Vertebrata</taxon>
        <taxon>Euteleostomi</taxon>
        <taxon>Archelosauria</taxon>
        <taxon>Archosauria</taxon>
        <taxon>Dinosauria</taxon>
        <taxon>Saurischia</taxon>
        <taxon>Theropoda</taxon>
        <taxon>Coelurosauria</taxon>
        <taxon>Aves</taxon>
        <taxon>Palaeognathae</taxon>
        <taxon>Apterygiformes</taxon>
        <taxon>Apterygidae</taxon>
        <taxon>Apteryx</taxon>
    </lineage>
</organism>
<comment type="subcellular location">
    <subcellularLocation>
        <location evidence="1">Apical cell membrane</location>
    </subcellularLocation>
</comment>
<protein>
    <recommendedName>
        <fullName evidence="2">Placenta-expressed transcript 1 protein</fullName>
    </recommendedName>
</protein>
<keyword evidence="3" id="KW-1003">Cell membrane</keyword>
<evidence type="ECO:0000256" key="8">
    <source>
        <dbReference type="ARBA" id="ARBA00024756"/>
    </source>
</evidence>
<evidence type="ECO:0000256" key="6">
    <source>
        <dbReference type="ARBA" id="ARBA00023136"/>
    </source>
</evidence>
<dbReference type="PANTHER" id="PTHR22527">
    <property type="entry name" value="PLACENTA-EXPRESSED TRANSCRIPT 1 PROTEIN"/>
    <property type="match status" value="1"/>
</dbReference>
<keyword evidence="5" id="KW-0221">Differentiation</keyword>
<gene>
    <name evidence="12" type="primary">LOC136994035</name>
</gene>
<proteinExistence type="predicted"/>
<keyword evidence="4 9" id="KW-0732">Signal</keyword>
<keyword evidence="7" id="KW-0325">Glycoprotein</keyword>
<evidence type="ECO:0000313" key="11">
    <source>
        <dbReference type="Proteomes" id="UP001652627"/>
    </source>
</evidence>
<evidence type="ECO:0000256" key="2">
    <source>
        <dbReference type="ARBA" id="ARBA00014036"/>
    </source>
</evidence>
<accession>A0ABM4FMR8</accession>
<comment type="function">
    <text evidence="8">Modulates leading keratinocyte migration and cellular adhesion to matrix proteins during a wound-healing response and promotes wound repair. May play a role during trichilemmal differentiation of the hair follicle.</text>
</comment>
<name>A0ABM4FMR8_9AVES</name>
<dbReference type="InterPro" id="IPR042307">
    <property type="entry name" value="Reeler_sf"/>
</dbReference>
<evidence type="ECO:0000256" key="7">
    <source>
        <dbReference type="ARBA" id="ARBA00023180"/>
    </source>
</evidence>
<reference evidence="12" key="1">
    <citation type="submission" date="2025-08" db="UniProtKB">
        <authorList>
            <consortium name="RefSeq"/>
        </authorList>
    </citation>
    <scope>IDENTIFICATION</scope>
    <source>
        <tissue evidence="12">Blood</tissue>
    </source>
</reference>
<feature type="chain" id="PRO_5046883769" description="Placenta-expressed transcript 1 protein" evidence="9">
    <location>
        <begin position="23"/>
        <end position="187"/>
    </location>
</feature>
<feature type="signal peptide" evidence="9">
    <location>
        <begin position="1"/>
        <end position="22"/>
    </location>
</feature>
<dbReference type="GeneID" id="136994035"/>
<evidence type="ECO:0000256" key="3">
    <source>
        <dbReference type="ARBA" id="ARBA00022475"/>
    </source>
</evidence>
<dbReference type="PANTHER" id="PTHR22527:SF2">
    <property type="entry name" value="PLACENTA-EXPRESSED TRANSCRIPT 1 PROTEIN"/>
    <property type="match status" value="1"/>
</dbReference>
<keyword evidence="6" id="KW-0472">Membrane</keyword>
<dbReference type="InterPro" id="IPR026184">
    <property type="entry name" value="PLET1"/>
</dbReference>
<evidence type="ECO:0000313" key="12">
    <source>
        <dbReference type="RefSeq" id="XP_067166242.1"/>
    </source>
</evidence>
<sequence>MASLLFMLQLLFLGTLIVPAYLQMQGCDFLPNVTAGNFSLSVIPETYAANTTYTVQVSDSRNLTGEKNVIAVLLQALSSQNISVGEWKDTGPENCSGISTAVVNATNTTANWTSPSSNITSVEIRAYILFSDNTTELNTVTLNEKEANATTAPPTSTPNSISAVQSSTTFVAIAQVVLLFVTSKLLS</sequence>
<dbReference type="InterPro" id="IPR002861">
    <property type="entry name" value="Reeler_dom"/>
</dbReference>
<dbReference type="Proteomes" id="UP001652627">
    <property type="component" value="Chromosome 23"/>
</dbReference>
<evidence type="ECO:0000256" key="4">
    <source>
        <dbReference type="ARBA" id="ARBA00022729"/>
    </source>
</evidence>
<evidence type="ECO:0000256" key="5">
    <source>
        <dbReference type="ARBA" id="ARBA00022782"/>
    </source>
</evidence>
<evidence type="ECO:0000256" key="9">
    <source>
        <dbReference type="SAM" id="SignalP"/>
    </source>
</evidence>
<dbReference type="RefSeq" id="XP_067166242.1">
    <property type="nucleotide sequence ID" value="XM_067310141.1"/>
</dbReference>
<dbReference type="Gene3D" id="2.60.40.4060">
    <property type="entry name" value="Reeler domain"/>
    <property type="match status" value="1"/>
</dbReference>
<keyword evidence="11" id="KW-1185">Reference proteome</keyword>
<evidence type="ECO:0000256" key="1">
    <source>
        <dbReference type="ARBA" id="ARBA00004221"/>
    </source>
</evidence>
<dbReference type="Pfam" id="PF02014">
    <property type="entry name" value="Reeler"/>
    <property type="match status" value="1"/>
</dbReference>
<feature type="domain" description="Reelin" evidence="10">
    <location>
        <begin position="36"/>
        <end position="129"/>
    </location>
</feature>